<dbReference type="PANTHER" id="PTHR39080:SF1">
    <property type="entry name" value="LARGE RIBOSOMAL SUBUNIT PROTEIN BL28A"/>
    <property type="match status" value="1"/>
</dbReference>
<protein>
    <recommendedName>
        <fullName evidence="4 5">Large ribosomal subunit protein bL28</fullName>
    </recommendedName>
</protein>
<dbReference type="AlphaFoldDB" id="A0A2J6X8R0"/>
<dbReference type="SUPFAM" id="SSF143800">
    <property type="entry name" value="L28p-like"/>
    <property type="match status" value="1"/>
</dbReference>
<keyword evidence="2 5" id="KW-0689">Ribosomal protein</keyword>
<evidence type="ECO:0000256" key="4">
    <source>
        <dbReference type="ARBA" id="ARBA00035174"/>
    </source>
</evidence>
<evidence type="ECO:0000256" key="5">
    <source>
        <dbReference type="HAMAP-Rule" id="MF_00373"/>
    </source>
</evidence>
<evidence type="ECO:0000313" key="7">
    <source>
        <dbReference type="Proteomes" id="UP000236910"/>
    </source>
</evidence>
<dbReference type="InterPro" id="IPR026569">
    <property type="entry name" value="Ribosomal_bL28"/>
</dbReference>
<evidence type="ECO:0000313" key="6">
    <source>
        <dbReference type="EMBL" id="PMP83663.1"/>
    </source>
</evidence>
<evidence type="ECO:0000256" key="2">
    <source>
        <dbReference type="ARBA" id="ARBA00022980"/>
    </source>
</evidence>
<evidence type="ECO:0000256" key="3">
    <source>
        <dbReference type="ARBA" id="ARBA00023274"/>
    </source>
</evidence>
<dbReference type="InterPro" id="IPR034704">
    <property type="entry name" value="Ribosomal_bL28/bL31-like_sf"/>
</dbReference>
<name>A0A2J6X8R0_9BACT</name>
<comment type="similarity">
    <text evidence="1 5">Belongs to the bacterial ribosomal protein bL28 family.</text>
</comment>
<proteinExistence type="inferred from homology"/>
<gene>
    <name evidence="5 6" type="primary">rpmB</name>
    <name evidence="6" type="ORF">C0175_01390</name>
</gene>
<dbReference type="EMBL" id="PNIX01000080">
    <property type="protein sequence ID" value="PMP83663.1"/>
    <property type="molecule type" value="Genomic_DNA"/>
</dbReference>
<keyword evidence="3 5" id="KW-0687">Ribonucleoprotein</keyword>
<dbReference type="GO" id="GO:0005840">
    <property type="term" value="C:ribosome"/>
    <property type="evidence" value="ECO:0007669"/>
    <property type="project" value="UniProtKB-KW"/>
</dbReference>
<dbReference type="NCBIfam" id="TIGR00009">
    <property type="entry name" value="L28"/>
    <property type="match status" value="1"/>
</dbReference>
<dbReference type="GO" id="GO:0006412">
    <property type="term" value="P:translation"/>
    <property type="evidence" value="ECO:0007669"/>
    <property type="project" value="UniProtKB-UniRule"/>
</dbReference>
<comment type="caution">
    <text evidence="6">The sequence shown here is derived from an EMBL/GenBank/DDBJ whole genome shotgun (WGS) entry which is preliminary data.</text>
</comment>
<dbReference type="Gene3D" id="2.30.170.40">
    <property type="entry name" value="Ribosomal protein L28/L24"/>
    <property type="match status" value="1"/>
</dbReference>
<evidence type="ECO:0000256" key="1">
    <source>
        <dbReference type="ARBA" id="ARBA00008760"/>
    </source>
</evidence>
<accession>A0A2J6X8R0</accession>
<dbReference type="HAMAP" id="MF_00373">
    <property type="entry name" value="Ribosomal_bL28"/>
    <property type="match status" value="1"/>
</dbReference>
<dbReference type="InterPro" id="IPR050096">
    <property type="entry name" value="Bacterial_rp_bL28"/>
</dbReference>
<dbReference type="Pfam" id="PF00830">
    <property type="entry name" value="Ribosomal_L28"/>
    <property type="match status" value="1"/>
</dbReference>
<dbReference type="GO" id="GO:0003735">
    <property type="term" value="F:structural constituent of ribosome"/>
    <property type="evidence" value="ECO:0007669"/>
    <property type="project" value="InterPro"/>
</dbReference>
<dbReference type="InterPro" id="IPR001383">
    <property type="entry name" value="Ribosomal_bL28_bact-type"/>
</dbReference>
<dbReference type="PANTHER" id="PTHR39080">
    <property type="entry name" value="50S RIBOSOMAL PROTEIN L28"/>
    <property type="match status" value="1"/>
</dbReference>
<organism evidence="6 7">
    <name type="scientific">Caldisericum exile</name>
    <dbReference type="NCBI Taxonomy" id="693075"/>
    <lineage>
        <taxon>Bacteria</taxon>
        <taxon>Pseudomonadati</taxon>
        <taxon>Caldisericota/Cryosericota group</taxon>
        <taxon>Caldisericota</taxon>
        <taxon>Caldisericia</taxon>
        <taxon>Caldisericales</taxon>
        <taxon>Caldisericaceae</taxon>
        <taxon>Caldisericum</taxon>
    </lineage>
</organism>
<dbReference type="Proteomes" id="UP000236910">
    <property type="component" value="Unassembled WGS sequence"/>
</dbReference>
<dbReference type="InterPro" id="IPR037147">
    <property type="entry name" value="Ribosomal_bL28_sf"/>
</dbReference>
<reference evidence="6 7" key="1">
    <citation type="submission" date="2018-01" db="EMBL/GenBank/DDBJ databases">
        <title>Metagenomic assembled genomes from two thermal pools in the Uzon Caldera, Kamchatka, Russia.</title>
        <authorList>
            <person name="Wilkins L."/>
            <person name="Ettinger C."/>
        </authorList>
    </citation>
    <scope>NUCLEOTIDE SEQUENCE [LARGE SCALE GENOMIC DNA]</scope>
    <source>
        <strain evidence="6">ARK-10</strain>
    </source>
</reference>
<dbReference type="GO" id="GO:1990904">
    <property type="term" value="C:ribonucleoprotein complex"/>
    <property type="evidence" value="ECO:0007669"/>
    <property type="project" value="UniProtKB-KW"/>
</dbReference>
<sequence>MANRCEICGKGPITGNRVSHSNRKTKRRFLPNLHKAKVMINGKIKVLRVCSDCLNKYKI</sequence>